<proteinExistence type="predicted"/>
<name>A0A6J7X391_9CAUD</name>
<dbReference type="EMBL" id="LR798348">
    <property type="protein sequence ID" value="CAB5225395.1"/>
    <property type="molecule type" value="Genomic_DNA"/>
</dbReference>
<organism evidence="1">
    <name type="scientific">uncultured Caudovirales phage</name>
    <dbReference type="NCBI Taxonomy" id="2100421"/>
    <lineage>
        <taxon>Viruses</taxon>
        <taxon>Duplodnaviria</taxon>
        <taxon>Heunggongvirae</taxon>
        <taxon>Uroviricota</taxon>
        <taxon>Caudoviricetes</taxon>
        <taxon>Peduoviridae</taxon>
        <taxon>Maltschvirus</taxon>
        <taxon>Maltschvirus maltsch</taxon>
    </lineage>
</organism>
<evidence type="ECO:0000313" key="1">
    <source>
        <dbReference type="EMBL" id="CAB5225395.1"/>
    </source>
</evidence>
<reference evidence="1" key="1">
    <citation type="submission" date="2020-05" db="EMBL/GenBank/DDBJ databases">
        <authorList>
            <person name="Chiriac C."/>
            <person name="Salcher M."/>
            <person name="Ghai R."/>
            <person name="Kavagutti S V."/>
        </authorList>
    </citation>
    <scope>NUCLEOTIDE SEQUENCE</scope>
</reference>
<gene>
    <name evidence="1" type="ORF">UFOVP745_11</name>
</gene>
<accession>A0A6J7X391</accession>
<sequence length="58" mass="6134">MKKNIFKNWKTSLAGFFGVASVVVPVMFPQYAPIAHQVTALAVSLGLIAAKDGDKSGL</sequence>
<protein>
    <submittedName>
        <fullName evidence="1">Uncharacterized protein</fullName>
    </submittedName>
</protein>